<accession>A0ABV0KDG2</accession>
<proteinExistence type="inferred from homology"/>
<keyword evidence="4 6" id="KW-1133">Transmembrane helix</keyword>
<dbReference type="EMBL" id="JAMPLM010000001">
    <property type="protein sequence ID" value="MEP1057088.1"/>
    <property type="molecule type" value="Genomic_DNA"/>
</dbReference>
<evidence type="ECO:0000313" key="8">
    <source>
        <dbReference type="Proteomes" id="UP001476950"/>
    </source>
</evidence>
<evidence type="ECO:0000256" key="3">
    <source>
        <dbReference type="ARBA" id="ARBA00022692"/>
    </source>
</evidence>
<feature type="transmembrane region" description="Helical" evidence="6">
    <location>
        <begin position="50"/>
        <end position="70"/>
    </location>
</feature>
<evidence type="ECO:0000256" key="6">
    <source>
        <dbReference type="RuleBase" id="RU365102"/>
    </source>
</evidence>
<dbReference type="InterPro" id="IPR001727">
    <property type="entry name" value="GDT1-like"/>
</dbReference>
<evidence type="ECO:0000256" key="5">
    <source>
        <dbReference type="ARBA" id="ARBA00023136"/>
    </source>
</evidence>
<dbReference type="PANTHER" id="PTHR12608">
    <property type="entry name" value="TRANSMEMBRANE PROTEIN HTP-1 RELATED"/>
    <property type="match status" value="1"/>
</dbReference>
<reference evidence="7 8" key="1">
    <citation type="submission" date="2022-04" db="EMBL/GenBank/DDBJ databases">
        <title>Positive selection, recombination, and allopatry shape intraspecific diversity of widespread and dominant cyanobacteria.</title>
        <authorList>
            <person name="Wei J."/>
            <person name="Shu W."/>
            <person name="Hu C."/>
        </authorList>
    </citation>
    <scope>NUCLEOTIDE SEQUENCE [LARGE SCALE GENOMIC DNA]</scope>
    <source>
        <strain evidence="7 8">AS-A4</strain>
    </source>
</reference>
<gene>
    <name evidence="7" type="ORF">NDI38_01475</name>
</gene>
<comment type="caution">
    <text evidence="7">The sequence shown here is derived from an EMBL/GenBank/DDBJ whole genome shotgun (WGS) entry which is preliminary data.</text>
</comment>
<name>A0ABV0KDG2_9CYAN</name>
<keyword evidence="8" id="KW-1185">Reference proteome</keyword>
<evidence type="ECO:0000313" key="7">
    <source>
        <dbReference type="EMBL" id="MEP1057088.1"/>
    </source>
</evidence>
<keyword evidence="5 6" id="KW-0472">Membrane</keyword>
<evidence type="ECO:0000256" key="1">
    <source>
        <dbReference type="ARBA" id="ARBA00004141"/>
    </source>
</evidence>
<organism evidence="7 8">
    <name type="scientific">Stenomitos frigidus AS-A4</name>
    <dbReference type="NCBI Taxonomy" id="2933935"/>
    <lineage>
        <taxon>Bacteria</taxon>
        <taxon>Bacillati</taxon>
        <taxon>Cyanobacteriota</taxon>
        <taxon>Cyanophyceae</taxon>
        <taxon>Leptolyngbyales</taxon>
        <taxon>Leptolyngbyaceae</taxon>
        <taxon>Stenomitos</taxon>
    </lineage>
</organism>
<comment type="subcellular location">
    <subcellularLocation>
        <location evidence="1 6">Membrane</location>
        <topology evidence="1 6">Multi-pass membrane protein</topology>
    </subcellularLocation>
</comment>
<dbReference type="Proteomes" id="UP001476950">
    <property type="component" value="Unassembled WGS sequence"/>
</dbReference>
<comment type="caution">
    <text evidence="6">Lacks conserved residue(s) required for the propagation of feature annotation.</text>
</comment>
<protein>
    <recommendedName>
        <fullName evidence="6">GDT1 family protein</fullName>
    </recommendedName>
</protein>
<dbReference type="PANTHER" id="PTHR12608:SF1">
    <property type="entry name" value="TRANSMEMBRANE PROTEIN 165"/>
    <property type="match status" value="1"/>
</dbReference>
<feature type="transmembrane region" description="Helical" evidence="6">
    <location>
        <begin position="82"/>
        <end position="100"/>
    </location>
</feature>
<keyword evidence="3 6" id="KW-0812">Transmembrane</keyword>
<comment type="similarity">
    <text evidence="2 6">Belongs to the GDT1 family.</text>
</comment>
<sequence>MTAPSSIAKDGANSQWKVFGTTFITIFLAELGDKTQVATLLMSAESHAPWIVFTGAAAALVTTSLLGVLVGQWLSSRVSPKTLDTAAGIMLAFLSLWLFLDVMRM</sequence>
<dbReference type="Pfam" id="PF01169">
    <property type="entry name" value="GDT1"/>
    <property type="match status" value="1"/>
</dbReference>
<evidence type="ECO:0000256" key="2">
    <source>
        <dbReference type="ARBA" id="ARBA00009190"/>
    </source>
</evidence>
<evidence type="ECO:0000256" key="4">
    <source>
        <dbReference type="ARBA" id="ARBA00022989"/>
    </source>
</evidence>